<organism evidence="2 3">
    <name type="scientific">Colletotrichum sojae</name>
    <dbReference type="NCBI Taxonomy" id="2175907"/>
    <lineage>
        <taxon>Eukaryota</taxon>
        <taxon>Fungi</taxon>
        <taxon>Dikarya</taxon>
        <taxon>Ascomycota</taxon>
        <taxon>Pezizomycotina</taxon>
        <taxon>Sordariomycetes</taxon>
        <taxon>Hypocreomycetidae</taxon>
        <taxon>Glomerellales</taxon>
        <taxon>Glomerellaceae</taxon>
        <taxon>Colletotrichum</taxon>
        <taxon>Colletotrichum orchidearum species complex</taxon>
    </lineage>
</organism>
<dbReference type="AlphaFoldDB" id="A0A8H6N1N2"/>
<evidence type="ECO:0000313" key="3">
    <source>
        <dbReference type="Proteomes" id="UP000652219"/>
    </source>
</evidence>
<protein>
    <submittedName>
        <fullName evidence="2">Uncharacterized protein</fullName>
    </submittedName>
</protein>
<dbReference type="EMBL" id="WIGN01000029">
    <property type="protein sequence ID" value="KAF6816258.1"/>
    <property type="molecule type" value="Genomic_DNA"/>
</dbReference>
<evidence type="ECO:0000256" key="1">
    <source>
        <dbReference type="SAM" id="MobiDB-lite"/>
    </source>
</evidence>
<sequence length="252" mass="27421">MLRCRGVQGPRQRCAVPPARCLAAVIITPSASFSFPATDVDTAPIRQPWPGVVFVSDPRWWVGLMGARRDRADTDERNDTRKVRYGLRMRTLACSGVHLFYANRSTASTATKVGRVRIPGLAAQRAAGAAMMRSCSDCALRSSSRIPYPSPPPPLLLLLFLLQRSQPPVIPTRPHPLAAAQPRPSRAREFFFPSGSAHRSFHPPFAICPVAPLGPTIEKVPRTGESRRTGGSREGWDGQVGKNGNARHGVST</sequence>
<proteinExistence type="predicted"/>
<feature type="region of interest" description="Disordered" evidence="1">
    <location>
        <begin position="217"/>
        <end position="252"/>
    </location>
</feature>
<keyword evidence="3" id="KW-1185">Reference proteome</keyword>
<reference evidence="2 3" key="1">
    <citation type="journal article" date="2020" name="Phytopathology">
        <title>Genome Sequence Resources of Colletotrichum truncatum, C. plurivorum, C. musicola, and C. sojae: Four Species Pathogenic to Soybean (Glycine max).</title>
        <authorList>
            <person name="Rogerio F."/>
            <person name="Boufleur T.R."/>
            <person name="Ciampi-Guillardi M."/>
            <person name="Sukno S.A."/>
            <person name="Thon M.R."/>
            <person name="Massola Junior N.S."/>
            <person name="Baroncelli R."/>
        </authorList>
    </citation>
    <scope>NUCLEOTIDE SEQUENCE [LARGE SCALE GENOMIC DNA]</scope>
    <source>
        <strain evidence="2 3">LFN0009</strain>
    </source>
</reference>
<evidence type="ECO:0000313" key="2">
    <source>
        <dbReference type="EMBL" id="KAF6816258.1"/>
    </source>
</evidence>
<feature type="compositionally biased region" description="Basic and acidic residues" evidence="1">
    <location>
        <begin position="219"/>
        <end position="228"/>
    </location>
</feature>
<comment type="caution">
    <text evidence="2">The sequence shown here is derived from an EMBL/GenBank/DDBJ whole genome shotgun (WGS) entry which is preliminary data.</text>
</comment>
<accession>A0A8H6N1N2</accession>
<name>A0A8H6N1N2_9PEZI</name>
<dbReference type="Proteomes" id="UP000652219">
    <property type="component" value="Unassembled WGS sequence"/>
</dbReference>
<gene>
    <name evidence="2" type="ORF">CSOJ01_03107</name>
</gene>